<dbReference type="AlphaFoldDB" id="A0A125T2S6"/>
<dbReference type="RefSeq" id="WP_096410037.1">
    <property type="nucleotide sequence ID" value="NZ_AP017372.2"/>
</dbReference>
<proteinExistence type="predicted"/>
<sequence>MPDDGTGSLPLLRHIILNDNKSSTNKLALLRTLCRIADGADGLAVVDDNDKIKLHMGLVALTWIRLFMPMLRASIPQLPKHQEAQKGWVLPETVSVTALG</sequence>
<evidence type="ECO:0000313" key="2">
    <source>
        <dbReference type="Proteomes" id="UP000218890"/>
    </source>
</evidence>
<name>A0A125T2S6_HALHR</name>
<dbReference type="KEGG" id="hhk:HH1059_20160"/>
<keyword evidence="2" id="KW-1185">Reference proteome</keyword>
<dbReference type="Proteomes" id="UP000218890">
    <property type="component" value="Chromosome"/>
</dbReference>
<dbReference type="EMBL" id="AP017372">
    <property type="protein sequence ID" value="BAU58721.1"/>
    <property type="molecule type" value="Genomic_DNA"/>
</dbReference>
<gene>
    <name evidence="1" type="ORF">HH1059_20160</name>
</gene>
<organism evidence="1 2">
    <name type="scientific">Halorhodospira halochloris</name>
    <name type="common">Ectothiorhodospira halochloris</name>
    <dbReference type="NCBI Taxonomy" id="1052"/>
    <lineage>
        <taxon>Bacteria</taxon>
        <taxon>Pseudomonadati</taxon>
        <taxon>Pseudomonadota</taxon>
        <taxon>Gammaproteobacteria</taxon>
        <taxon>Chromatiales</taxon>
        <taxon>Ectothiorhodospiraceae</taxon>
        <taxon>Halorhodospira</taxon>
    </lineage>
</organism>
<reference evidence="1" key="1">
    <citation type="submission" date="2016-02" db="EMBL/GenBank/DDBJ databases">
        <title>Halorhodospira halochloris DSM-1059 complete genome, version 2.</title>
        <authorList>
            <person name="Tsukatani Y."/>
        </authorList>
    </citation>
    <scope>NUCLEOTIDE SEQUENCE</scope>
    <source>
        <strain evidence="1">DSM 1059</strain>
    </source>
</reference>
<dbReference type="OrthoDB" id="7348755at2"/>
<evidence type="ECO:0000313" key="1">
    <source>
        <dbReference type="EMBL" id="BAU58721.1"/>
    </source>
</evidence>
<protein>
    <submittedName>
        <fullName evidence="1">Uncharacterized protein</fullName>
    </submittedName>
</protein>
<accession>A0A125T2S6</accession>